<feature type="compositionally biased region" description="Basic and acidic residues" evidence="8">
    <location>
        <begin position="1202"/>
        <end position="1221"/>
    </location>
</feature>
<dbReference type="InterPro" id="IPR040745">
    <property type="entry name" value="Ankyrin_UPA"/>
</dbReference>
<comment type="subcellular location">
    <subcellularLocation>
        <location evidence="2">Cytoplasm</location>
    </subcellularLocation>
    <subcellularLocation>
        <location evidence="1">Membrane</location>
    </subcellularLocation>
</comment>
<dbReference type="GO" id="GO:0006869">
    <property type="term" value="P:lipid transport"/>
    <property type="evidence" value="ECO:0007669"/>
    <property type="project" value="InterPro"/>
</dbReference>
<feature type="region of interest" description="Disordered" evidence="8">
    <location>
        <begin position="1"/>
        <end position="34"/>
    </location>
</feature>
<feature type="coiled-coil region" evidence="7">
    <location>
        <begin position="1539"/>
        <end position="1566"/>
    </location>
</feature>
<dbReference type="PANTHER" id="PTHR24123:SF141">
    <property type="entry name" value="ANKYRIN 2, ISOFORM U"/>
    <property type="match status" value="1"/>
</dbReference>
<protein>
    <recommendedName>
        <fullName evidence="9">ZU5 domain-containing protein</fullName>
    </recommendedName>
</protein>
<feature type="compositionally biased region" description="Basic and acidic residues" evidence="8">
    <location>
        <begin position="713"/>
        <end position="748"/>
    </location>
</feature>
<evidence type="ECO:0000256" key="3">
    <source>
        <dbReference type="ARBA" id="ARBA00022490"/>
    </source>
</evidence>
<evidence type="ECO:0000313" key="11">
    <source>
        <dbReference type="Proteomes" id="UP000791440"/>
    </source>
</evidence>
<accession>A0A922CGN9</accession>
<keyword evidence="3" id="KW-0963">Cytoplasm</keyword>
<sequence length="1776" mass="195534">MGVVKHSKNKTKNDDVKKKDVPNGKPKNDKEKVKKKKLVSCLQCIKSNDDGGLEGKYRVAAPELMQDTFMSDSEDEGGEVECPIQQQQQYRYMNSEAGTLHRAKPLEDSVTDGHLWPSNNDRKVATIERQPVDIGFLVSFVVDARGGAMKAKRRGGVRIIVPPAACAAPTRVTCRAATRRAPAAAPPPLMEGEALASRLLELQPQGAKFLAPVIIEVPIFTSSCPEREIVILRSDNGETWQDHYLHNNDNPMIQEALQRERQEFGPSGEAVGESGERVTRIVTCEFPHYLACVSRVRQEVHVIGPDGGAVSSAHIAQVQAVFPPAALTKRIRVGLQAHGASTAAVQRVLPRHAAVSPVVTVEPRRRKFHRSITLTVPLPPSPTGERASTSNLRLLCSIMGGQARAVWEDVTGSTPLTITDDCASFTTTVSARFWLMNCQNVSDATKLATELYREMLLVPFEVRIVVLGKRLDALEGRLLVMTITDRYAYDTLLQQEHYTEVAHSTSVKFLDGKDVYLEFSGNLVPVTKSGSQPMLTFEAFKDNRVEFTVRVKHHEESPSGRIYFMNEPKVPKGEQSQTPTCVLDVELPERIAPRAGKSQLDYLNLDQSGFDALKDELSFHWGEHNNSLGPGSLPYHDRQVNGHDKIVTNGDVLHPTKDTDSKDTRPQVNGDTLHVDSNKVKATFDSDEDKTPQSTLEKGKKKPETSFLGGLADKVKNVFGHSEEKDDEVKESSPKPQPKPRESKDKSPPKPAPRIINEELLDKVEDMFKDLHQKPPQKDEEDPDSHLYATKLVVEEDEKSPALKEVEEHIYEEYANMQPVDTPLYNKKTDPFQFYVGCCEGKFKKGQKHRHDETSNLVDRIEQVTFATHEIQNELADDIGKLQKRKDDIKQKSVDVIDEVVEKSEKIKDDVKNKEQELKKNATNKIEEVQGTVDEKLNSLKESADKLYEDVDSKASVIKTNINEQIDDAGASAKDAAGQVQVTAGIVNDKLKMKALAMDFVAMEQAEELKNRANEKIAQAKRSAENSADHLKHKSHEIGSDLQDKANKGAIAVGDVIQNAQETLTHKAQDIKHGATETSEKVKDSAKDKLHALGESLDGAKQKSKKAAADLKAEAHEVEQEIKKEKKKKSKQGKNFFTGLVHNIFGEKEKLEDEIKGKIAEGKEVANDLAEQASAKKDEIKDSVAKKEAEVKEGAGQVAQTVRDKTAEAEKALQDTKDEVGKAVHDKVDEAKKTVEEKSSEIKSSVEIKVSEAKDAIVDKTNEVKDAVNEKASEAKDVVQNKTNEIRGAIIDNKDAVCHKASEIKDAIHDTAKEAKDAVQDKANKAQETVENKASEVKNAFDAKQTEVKNAILDATSQVQDAASEAKDAVYKKTSEMKDTVQSKTVELKDAAFEKGSEISAAISDKAQDAKHSIETKTSEIKDAVHTTTTQVKDAVQNKAGEVKDAVSNKTAEVTKSIQDTTNAVGSAISSKKDDIKKGIHDKADQVKVATQSELDRIRQEAEQTTEQIKKTAEDTINAAASKKAALQGNIENKFDNVKQAGKDELENLQQRASDLQESSQQAFSHAQDSTLSTFDKIESSAKDKVNDAKDTWEDLQSSTRDTFASFRDDVGSSAQDTLRSFQSSAGNTFDSLDDSAKEIFGGVQTTANNVEAESKELFGEVQDSFEGFQVSADNKLEDIKGSAKERLEEAEERLHDTKESVKESARETEQAVAGAVAGEADKFTSSLNNLGNSVFGSSGKGFMKDSSTKLLESEKAQSSPHKKSSGFFSKLRRNP</sequence>
<feature type="region of interest" description="Disordered" evidence="8">
    <location>
        <begin position="1687"/>
        <end position="1714"/>
    </location>
</feature>
<gene>
    <name evidence="10" type="ORF">O3G_MSEX003902</name>
</gene>
<feature type="compositionally biased region" description="Basic and acidic residues" evidence="8">
    <location>
        <begin position="1687"/>
        <end position="1710"/>
    </location>
</feature>
<feature type="coiled-coil region" evidence="7">
    <location>
        <begin position="1250"/>
        <end position="1285"/>
    </location>
</feature>
<feature type="region of interest" description="Disordered" evidence="8">
    <location>
        <begin position="1069"/>
        <end position="1133"/>
    </location>
</feature>
<name>A0A922CGN9_MANSE</name>
<reference evidence="10" key="2">
    <citation type="submission" date="2020-12" db="EMBL/GenBank/DDBJ databases">
        <authorList>
            <person name="Kanost M."/>
        </authorList>
    </citation>
    <scope>NUCLEOTIDE SEQUENCE</scope>
</reference>
<dbReference type="GO" id="GO:0016020">
    <property type="term" value="C:membrane"/>
    <property type="evidence" value="ECO:0007669"/>
    <property type="project" value="UniProtKB-SubCell"/>
</dbReference>
<evidence type="ECO:0000256" key="4">
    <source>
        <dbReference type="ARBA" id="ARBA00022737"/>
    </source>
</evidence>
<feature type="compositionally biased region" description="Basic and acidic residues" evidence="8">
    <location>
        <begin position="654"/>
        <end position="665"/>
    </location>
</feature>
<comment type="caution">
    <text evidence="10">The sequence shown here is derived from an EMBL/GenBank/DDBJ whole genome shotgun (WGS) entry which is preliminary data.</text>
</comment>
<dbReference type="Proteomes" id="UP000791440">
    <property type="component" value="Unassembled WGS sequence"/>
</dbReference>
<feature type="compositionally biased region" description="Basic and acidic residues" evidence="8">
    <location>
        <begin position="1747"/>
        <end position="1756"/>
    </location>
</feature>
<dbReference type="PROSITE" id="PS51145">
    <property type="entry name" value="ZU5"/>
    <property type="match status" value="2"/>
</dbReference>
<keyword evidence="5" id="KW-0040">ANK repeat</keyword>
<reference evidence="10" key="1">
    <citation type="journal article" date="2016" name="Insect Biochem. Mol. Biol.">
        <title>Multifaceted biological insights from a draft genome sequence of the tobacco hornworm moth, Manduca sexta.</title>
        <authorList>
            <person name="Kanost M.R."/>
            <person name="Arrese E.L."/>
            <person name="Cao X."/>
            <person name="Chen Y.R."/>
            <person name="Chellapilla S."/>
            <person name="Goldsmith M.R."/>
            <person name="Grosse-Wilde E."/>
            <person name="Heckel D.G."/>
            <person name="Herndon N."/>
            <person name="Jiang H."/>
            <person name="Papanicolaou A."/>
            <person name="Qu J."/>
            <person name="Soulages J.L."/>
            <person name="Vogel H."/>
            <person name="Walters J."/>
            <person name="Waterhouse R.M."/>
            <person name="Ahn S.J."/>
            <person name="Almeida F.C."/>
            <person name="An C."/>
            <person name="Aqrawi P."/>
            <person name="Bretschneider A."/>
            <person name="Bryant W.B."/>
            <person name="Bucks S."/>
            <person name="Chao H."/>
            <person name="Chevignon G."/>
            <person name="Christen J.M."/>
            <person name="Clarke D.F."/>
            <person name="Dittmer N.T."/>
            <person name="Ferguson L.C.F."/>
            <person name="Garavelou S."/>
            <person name="Gordon K.H.J."/>
            <person name="Gunaratna R.T."/>
            <person name="Han Y."/>
            <person name="Hauser F."/>
            <person name="He Y."/>
            <person name="Heidel-Fischer H."/>
            <person name="Hirsh A."/>
            <person name="Hu Y."/>
            <person name="Jiang H."/>
            <person name="Kalra D."/>
            <person name="Klinner C."/>
            <person name="Konig C."/>
            <person name="Kovar C."/>
            <person name="Kroll A.R."/>
            <person name="Kuwar S.S."/>
            <person name="Lee S.L."/>
            <person name="Lehman R."/>
            <person name="Li K."/>
            <person name="Li Z."/>
            <person name="Liang H."/>
            <person name="Lovelace S."/>
            <person name="Lu Z."/>
            <person name="Mansfield J.H."/>
            <person name="McCulloch K.J."/>
            <person name="Mathew T."/>
            <person name="Morton B."/>
            <person name="Muzny D.M."/>
            <person name="Neunemann D."/>
            <person name="Ongeri F."/>
            <person name="Pauchet Y."/>
            <person name="Pu L.L."/>
            <person name="Pyrousis I."/>
            <person name="Rao X.J."/>
            <person name="Redding A."/>
            <person name="Roesel C."/>
            <person name="Sanchez-Gracia A."/>
            <person name="Schaack S."/>
            <person name="Shukla A."/>
            <person name="Tetreau G."/>
            <person name="Wang Y."/>
            <person name="Xiong G.H."/>
            <person name="Traut W."/>
            <person name="Walsh T.K."/>
            <person name="Worley K.C."/>
            <person name="Wu D."/>
            <person name="Wu W."/>
            <person name="Wu Y.Q."/>
            <person name="Zhang X."/>
            <person name="Zou Z."/>
            <person name="Zucker H."/>
            <person name="Briscoe A.D."/>
            <person name="Burmester T."/>
            <person name="Clem R.J."/>
            <person name="Feyereisen R."/>
            <person name="Grimmelikhuijzen C.J.P."/>
            <person name="Hamodrakas S.J."/>
            <person name="Hansson B.S."/>
            <person name="Huguet E."/>
            <person name="Jermiin L.S."/>
            <person name="Lan Q."/>
            <person name="Lehman H.K."/>
            <person name="Lorenzen M."/>
            <person name="Merzendorfer H."/>
            <person name="Michalopoulos I."/>
            <person name="Morton D.B."/>
            <person name="Muthukrishnan S."/>
            <person name="Oakeshott J.G."/>
            <person name="Palmer W."/>
            <person name="Park Y."/>
            <person name="Passarelli A.L."/>
            <person name="Rozas J."/>
            <person name="Schwartz L.M."/>
            <person name="Smith W."/>
            <person name="Southgate A."/>
            <person name="Vilcinskas A."/>
            <person name="Vogt R."/>
            <person name="Wang P."/>
            <person name="Werren J."/>
            <person name="Yu X.Q."/>
            <person name="Zhou J.J."/>
            <person name="Brown S.J."/>
            <person name="Scherer S.E."/>
            <person name="Richards S."/>
            <person name="Blissard G.W."/>
        </authorList>
    </citation>
    <scope>NUCLEOTIDE SEQUENCE</scope>
</reference>
<evidence type="ECO:0000256" key="2">
    <source>
        <dbReference type="ARBA" id="ARBA00004496"/>
    </source>
</evidence>
<feature type="region of interest" description="Disordered" evidence="8">
    <location>
        <begin position="1021"/>
        <end position="1040"/>
    </location>
</feature>
<dbReference type="GO" id="GO:0005576">
    <property type="term" value="C:extracellular region"/>
    <property type="evidence" value="ECO:0007669"/>
    <property type="project" value="InterPro"/>
</dbReference>
<feature type="coiled-coil region" evidence="7">
    <location>
        <begin position="1488"/>
        <end position="1515"/>
    </location>
</feature>
<dbReference type="GO" id="GO:0008289">
    <property type="term" value="F:lipid binding"/>
    <property type="evidence" value="ECO:0007669"/>
    <property type="project" value="InterPro"/>
</dbReference>
<evidence type="ECO:0000256" key="7">
    <source>
        <dbReference type="SAM" id="Coils"/>
    </source>
</evidence>
<organism evidence="10 11">
    <name type="scientific">Manduca sexta</name>
    <name type="common">Tobacco hawkmoth</name>
    <name type="synonym">Tobacco hornworm</name>
    <dbReference type="NCBI Taxonomy" id="7130"/>
    <lineage>
        <taxon>Eukaryota</taxon>
        <taxon>Metazoa</taxon>
        <taxon>Ecdysozoa</taxon>
        <taxon>Arthropoda</taxon>
        <taxon>Hexapoda</taxon>
        <taxon>Insecta</taxon>
        <taxon>Pterygota</taxon>
        <taxon>Neoptera</taxon>
        <taxon>Endopterygota</taxon>
        <taxon>Lepidoptera</taxon>
        <taxon>Glossata</taxon>
        <taxon>Ditrysia</taxon>
        <taxon>Bombycoidea</taxon>
        <taxon>Sphingidae</taxon>
        <taxon>Sphinginae</taxon>
        <taxon>Sphingini</taxon>
        <taxon>Manduca</taxon>
    </lineage>
</organism>
<feature type="coiled-coil region" evidence="7">
    <location>
        <begin position="1309"/>
        <end position="1336"/>
    </location>
</feature>
<dbReference type="PANTHER" id="PTHR24123">
    <property type="entry name" value="ANKYRIN REPEAT-CONTAINING"/>
    <property type="match status" value="1"/>
</dbReference>
<feature type="region of interest" description="Disordered" evidence="8">
    <location>
        <begin position="1747"/>
        <end position="1776"/>
    </location>
</feature>
<feature type="coiled-coil region" evidence="7">
    <location>
        <begin position="872"/>
        <end position="939"/>
    </location>
</feature>
<evidence type="ECO:0000313" key="10">
    <source>
        <dbReference type="EMBL" id="KAG6445461.1"/>
    </source>
</evidence>
<evidence type="ECO:0000256" key="1">
    <source>
        <dbReference type="ARBA" id="ARBA00004370"/>
    </source>
</evidence>
<dbReference type="Pfam" id="PF01442">
    <property type="entry name" value="Apolipoprotein"/>
    <property type="match status" value="3"/>
</dbReference>
<feature type="region of interest" description="Disordered" evidence="8">
    <location>
        <begin position="1188"/>
        <end position="1221"/>
    </location>
</feature>
<dbReference type="FunFam" id="2.60.220.30:FF:000009">
    <property type="entry name" value="Ankyrin 2, isoform G"/>
    <property type="match status" value="1"/>
</dbReference>
<feature type="compositionally biased region" description="Basic and acidic residues" evidence="8">
    <location>
        <begin position="756"/>
        <end position="778"/>
    </location>
</feature>
<dbReference type="InterPro" id="IPR000906">
    <property type="entry name" value="ZU5_dom"/>
</dbReference>
<dbReference type="Pfam" id="PF00791">
    <property type="entry name" value="ZU5"/>
    <property type="match status" value="1"/>
</dbReference>
<evidence type="ECO:0000256" key="6">
    <source>
        <dbReference type="ARBA" id="ARBA00023136"/>
    </source>
</evidence>
<dbReference type="GO" id="GO:0005737">
    <property type="term" value="C:cytoplasm"/>
    <property type="evidence" value="ECO:0007669"/>
    <property type="project" value="UniProtKB-SubCell"/>
</dbReference>
<proteinExistence type="predicted"/>
<feature type="compositionally biased region" description="Basic and acidic residues" evidence="8">
    <location>
        <begin position="1069"/>
        <end position="1092"/>
    </location>
</feature>
<feature type="region of interest" description="Disordered" evidence="8">
    <location>
        <begin position="645"/>
        <end position="801"/>
    </location>
</feature>
<keyword evidence="4" id="KW-0677">Repeat</keyword>
<keyword evidence="6" id="KW-0472">Membrane</keyword>
<feature type="domain" description="ZU5" evidence="9">
    <location>
        <begin position="136"/>
        <end position="261"/>
    </location>
</feature>
<feature type="compositionally biased region" description="Basic and acidic residues" evidence="8">
    <location>
        <begin position="673"/>
        <end position="684"/>
    </location>
</feature>
<dbReference type="InterPro" id="IPR051165">
    <property type="entry name" value="Multifunctional_ANK_Repeat"/>
</dbReference>
<evidence type="ECO:0000256" key="5">
    <source>
        <dbReference type="ARBA" id="ARBA00023043"/>
    </source>
</evidence>
<feature type="compositionally biased region" description="Basic and acidic residues" evidence="8">
    <location>
        <begin position="1022"/>
        <end position="1040"/>
    </location>
</feature>
<evidence type="ECO:0000259" key="9">
    <source>
        <dbReference type="PROSITE" id="PS51145"/>
    </source>
</evidence>
<evidence type="ECO:0000256" key="8">
    <source>
        <dbReference type="SAM" id="MobiDB-lite"/>
    </source>
</evidence>
<dbReference type="EMBL" id="JH668320">
    <property type="protein sequence ID" value="KAG6445461.1"/>
    <property type="molecule type" value="Genomic_DNA"/>
</dbReference>
<keyword evidence="11" id="KW-1185">Reference proteome</keyword>
<feature type="compositionally biased region" description="Basic residues" evidence="8">
    <location>
        <begin position="1"/>
        <end position="10"/>
    </location>
</feature>
<feature type="compositionally biased region" description="Basic and acidic residues" evidence="8">
    <location>
        <begin position="11"/>
        <end position="32"/>
    </location>
</feature>
<dbReference type="GO" id="GO:0042157">
    <property type="term" value="P:lipoprotein metabolic process"/>
    <property type="evidence" value="ECO:0007669"/>
    <property type="project" value="InterPro"/>
</dbReference>
<feature type="compositionally biased region" description="Basic residues" evidence="8">
    <location>
        <begin position="1761"/>
        <end position="1776"/>
    </location>
</feature>
<keyword evidence="7" id="KW-0175">Coiled coil</keyword>
<feature type="domain" description="ZU5" evidence="9">
    <location>
        <begin position="297"/>
        <end position="438"/>
    </location>
</feature>
<dbReference type="InterPro" id="IPR000074">
    <property type="entry name" value="ApoA_E"/>
</dbReference>
<feature type="compositionally biased region" description="Basic and acidic residues" evidence="8">
    <location>
        <begin position="1107"/>
        <end position="1124"/>
    </location>
</feature>
<dbReference type="SMART" id="SM00218">
    <property type="entry name" value="ZU5"/>
    <property type="match status" value="1"/>
</dbReference>
<dbReference type="Pfam" id="PF17809">
    <property type="entry name" value="UPA_2"/>
    <property type="match status" value="1"/>
</dbReference>